<reference evidence="3" key="1">
    <citation type="journal article" date="2013" name="Science">
        <title>Comparative analysis of bat genomes provides insight into the evolution of flight and immunity.</title>
        <authorList>
            <person name="Zhang G."/>
            <person name="Cowled C."/>
            <person name="Shi Z."/>
            <person name="Huang Z."/>
            <person name="Bishop-Lilly K.A."/>
            <person name="Fang X."/>
            <person name="Wynne J.W."/>
            <person name="Xiong Z."/>
            <person name="Baker M.L."/>
            <person name="Zhao W."/>
            <person name="Tachedjian M."/>
            <person name="Zhu Y."/>
            <person name="Zhou P."/>
            <person name="Jiang X."/>
            <person name="Ng J."/>
            <person name="Yang L."/>
            <person name="Wu L."/>
            <person name="Xiao J."/>
            <person name="Feng Y."/>
            <person name="Chen Y."/>
            <person name="Sun X."/>
            <person name="Zhang Y."/>
            <person name="Marsh G.A."/>
            <person name="Crameri G."/>
            <person name="Broder C.C."/>
            <person name="Frey K.G."/>
            <person name="Wang L.F."/>
            <person name="Wang J."/>
        </authorList>
    </citation>
    <scope>NUCLEOTIDE SEQUENCE [LARGE SCALE GENOMIC DNA]</scope>
</reference>
<gene>
    <name evidence="2" type="ORF">MDA_GLEAN10008699</name>
</gene>
<feature type="region of interest" description="Disordered" evidence="1">
    <location>
        <begin position="22"/>
        <end position="99"/>
    </location>
</feature>
<evidence type="ECO:0000313" key="2">
    <source>
        <dbReference type="EMBL" id="ELK24631.1"/>
    </source>
</evidence>
<dbReference type="AlphaFoldDB" id="L5LFH2"/>
<organism evidence="2 3">
    <name type="scientific">Myotis davidii</name>
    <name type="common">David's myotis</name>
    <dbReference type="NCBI Taxonomy" id="225400"/>
    <lineage>
        <taxon>Eukaryota</taxon>
        <taxon>Metazoa</taxon>
        <taxon>Chordata</taxon>
        <taxon>Craniata</taxon>
        <taxon>Vertebrata</taxon>
        <taxon>Euteleostomi</taxon>
        <taxon>Mammalia</taxon>
        <taxon>Eutheria</taxon>
        <taxon>Laurasiatheria</taxon>
        <taxon>Chiroptera</taxon>
        <taxon>Yangochiroptera</taxon>
        <taxon>Vespertilionidae</taxon>
        <taxon>Myotis</taxon>
    </lineage>
</organism>
<dbReference type="Proteomes" id="UP000010556">
    <property type="component" value="Unassembled WGS sequence"/>
</dbReference>
<name>L5LFH2_MYODS</name>
<proteinExistence type="predicted"/>
<evidence type="ECO:0000313" key="3">
    <source>
        <dbReference type="Proteomes" id="UP000010556"/>
    </source>
</evidence>
<sequence>MGVGQGRSWQSWELGVSCLGLKRSPRSRGRCSSGSPLPGPDTSARGVRTGQGWSLQPRGAGGPLPRPNTSGLGVQPGQQGPAVAPGWHRNRAGSAPAPAGRLWLRRPAWAAGTRSCSGPVIVGFALGPGKEPLAPGTASFDRAQLPSLAPPLLPAITGQGGKGT</sequence>
<protein>
    <submittedName>
        <fullName evidence="2">Uncharacterized protein</fullName>
    </submittedName>
</protein>
<accession>L5LFH2</accession>
<dbReference type="EMBL" id="KB112776">
    <property type="protein sequence ID" value="ELK24631.1"/>
    <property type="molecule type" value="Genomic_DNA"/>
</dbReference>
<feature type="compositionally biased region" description="Polar residues" evidence="1">
    <location>
        <begin position="67"/>
        <end position="78"/>
    </location>
</feature>
<evidence type="ECO:0000256" key="1">
    <source>
        <dbReference type="SAM" id="MobiDB-lite"/>
    </source>
</evidence>
<keyword evidence="3" id="KW-1185">Reference proteome</keyword>